<feature type="transmembrane region" description="Helical" evidence="8">
    <location>
        <begin position="286"/>
        <end position="313"/>
    </location>
</feature>
<dbReference type="InterPro" id="IPR004240">
    <property type="entry name" value="EMP70"/>
</dbReference>
<dbReference type="AlphaFoldDB" id="A0A131YYD0"/>
<feature type="transmembrane region" description="Helical" evidence="8">
    <location>
        <begin position="352"/>
        <end position="374"/>
    </location>
</feature>
<keyword evidence="4 8" id="KW-0732">Signal</keyword>
<evidence type="ECO:0000313" key="9">
    <source>
        <dbReference type="EMBL" id="JAP83562.1"/>
    </source>
</evidence>
<keyword evidence="3 8" id="KW-0812">Transmembrane</keyword>
<evidence type="ECO:0000256" key="1">
    <source>
        <dbReference type="ARBA" id="ARBA00004542"/>
    </source>
</evidence>
<feature type="transmembrane region" description="Helical" evidence="8">
    <location>
        <begin position="386"/>
        <end position="406"/>
    </location>
</feature>
<feature type="transmembrane region" description="Helical" evidence="8">
    <location>
        <begin position="222"/>
        <end position="247"/>
    </location>
</feature>
<evidence type="ECO:0000256" key="3">
    <source>
        <dbReference type="ARBA" id="ARBA00022692"/>
    </source>
</evidence>
<comment type="similarity">
    <text evidence="2 8">Belongs to the nonaspanin (TM9SF) (TC 9.A.2) family.</text>
</comment>
<proteinExistence type="inferred from homology"/>
<comment type="function">
    <text evidence="7">Plays an essential role in autophagy.</text>
</comment>
<dbReference type="PANTHER" id="PTHR10766:SF177">
    <property type="entry name" value="TRANSMEMBRANE 9 SUPERFAMILY MEMBER 1"/>
    <property type="match status" value="1"/>
</dbReference>
<feature type="transmembrane region" description="Helical" evidence="8">
    <location>
        <begin position="445"/>
        <end position="466"/>
    </location>
</feature>
<evidence type="ECO:0000256" key="6">
    <source>
        <dbReference type="ARBA" id="ARBA00023136"/>
    </source>
</evidence>
<feature type="transmembrane region" description="Helical" evidence="8">
    <location>
        <begin position="555"/>
        <end position="576"/>
    </location>
</feature>
<dbReference type="PANTHER" id="PTHR10766">
    <property type="entry name" value="TRANSMEMBRANE 9 SUPERFAMILY PROTEIN"/>
    <property type="match status" value="1"/>
</dbReference>
<feature type="chain" id="PRO_5007356396" description="Transmembrane 9 superfamily member" evidence="8">
    <location>
        <begin position="21"/>
        <end position="586"/>
    </location>
</feature>
<dbReference type="EMBL" id="GEDV01004995">
    <property type="protein sequence ID" value="JAP83562.1"/>
    <property type="molecule type" value="Transcribed_RNA"/>
</dbReference>
<dbReference type="GO" id="GO:0072657">
    <property type="term" value="P:protein localization to membrane"/>
    <property type="evidence" value="ECO:0007669"/>
    <property type="project" value="TreeGrafter"/>
</dbReference>
<feature type="transmembrane region" description="Helical" evidence="8">
    <location>
        <begin position="319"/>
        <end position="340"/>
    </location>
</feature>
<comment type="subcellular location">
    <subcellularLocation>
        <location evidence="1">Cytoplasmic vesicle</location>
        <location evidence="1">Autophagosome membrane</location>
        <topology evidence="1">Multi-pass membrane protein</topology>
    </subcellularLocation>
</comment>
<feature type="transmembrane region" description="Helical" evidence="8">
    <location>
        <begin position="478"/>
        <end position="499"/>
    </location>
</feature>
<evidence type="ECO:0000256" key="2">
    <source>
        <dbReference type="ARBA" id="ARBA00005227"/>
    </source>
</evidence>
<evidence type="ECO:0000256" key="8">
    <source>
        <dbReference type="RuleBase" id="RU363079"/>
    </source>
</evidence>
<name>A0A131YYD0_RHIAP</name>
<sequence>MGRCVVTLFCICSALAIAGAFNDGDQVMMYVNKVGPYFNPHETYHYYQLPVCRPDKIVHRSLTLGEILDGDRMAESMYKIEFKVNVEKKVLCTVNLSAEDFKKLKEAIEDLYYFEFVLDGLRLWGFIGQLEEGSLIPHKHKLYLWTHLTFNIEYNGKDVISANVTVTDGVPLLLDEMAAPLDITHTYSVRWLPTNVTERAPLGLSKNGPRAFFFPQTLEVHWLSVINSLVLIFLLLGFIGVILTRVLKNDIARYNSMESKAEMDVEEYGWKIIHADVFRFPPYKNLLCAILGVGTQFLCIAVGVLLMALLSVFNVHNHGSMNTAICVLYALTSCIAGFVSSKMYRQMGGTNWITNINLVSCLFFLPLFLVWSVQNSTAWAYHSTQALPATTVMLLLLVWICCGYPLTLMGGILGKNCAGPFEAPCRAKLIARGVPPVPWYHSLPVHCFVGGFLPFSAISVELYYIFSTVWGREHYTLYGILLVVALILFSVTASIAVVLTYFQLSSEDYHWWWKAICTGGSTGAFVFFYSAFFYFFRSNMGGTLQAVEFFGYSILTAYVFFLSLGTVSFFSAYRFVRYLYSTIKTD</sequence>
<reference evidence="9" key="1">
    <citation type="journal article" date="2016" name="Ticks Tick Borne Dis.">
        <title>De novo assembly and annotation of the salivary gland transcriptome of Rhipicephalus appendiculatus male and female ticks during blood feeding.</title>
        <authorList>
            <person name="de Castro M.H."/>
            <person name="de Klerk D."/>
            <person name="Pienaar R."/>
            <person name="Latif A.A."/>
            <person name="Rees D.J."/>
            <person name="Mans B.J."/>
        </authorList>
    </citation>
    <scope>NUCLEOTIDE SEQUENCE</scope>
    <source>
        <tissue evidence="9">Salivary glands</tissue>
    </source>
</reference>
<protein>
    <recommendedName>
        <fullName evidence="8">Transmembrane 9 superfamily member</fullName>
    </recommendedName>
</protein>
<feature type="signal peptide" evidence="8">
    <location>
        <begin position="1"/>
        <end position="20"/>
    </location>
</feature>
<keyword evidence="5 8" id="KW-1133">Transmembrane helix</keyword>
<dbReference type="GO" id="GO:0000421">
    <property type="term" value="C:autophagosome membrane"/>
    <property type="evidence" value="ECO:0007669"/>
    <property type="project" value="UniProtKB-SubCell"/>
</dbReference>
<evidence type="ECO:0000256" key="4">
    <source>
        <dbReference type="ARBA" id="ARBA00022729"/>
    </source>
</evidence>
<evidence type="ECO:0000256" key="5">
    <source>
        <dbReference type="ARBA" id="ARBA00022989"/>
    </source>
</evidence>
<accession>A0A131YYD0</accession>
<organism evidence="9">
    <name type="scientific">Rhipicephalus appendiculatus</name>
    <name type="common">Brown ear tick</name>
    <dbReference type="NCBI Taxonomy" id="34631"/>
    <lineage>
        <taxon>Eukaryota</taxon>
        <taxon>Metazoa</taxon>
        <taxon>Ecdysozoa</taxon>
        <taxon>Arthropoda</taxon>
        <taxon>Chelicerata</taxon>
        <taxon>Arachnida</taxon>
        <taxon>Acari</taxon>
        <taxon>Parasitiformes</taxon>
        <taxon>Ixodida</taxon>
        <taxon>Ixodoidea</taxon>
        <taxon>Ixodidae</taxon>
        <taxon>Rhipicephalinae</taxon>
        <taxon>Rhipicephalus</taxon>
        <taxon>Rhipicephalus</taxon>
    </lineage>
</organism>
<keyword evidence="6 8" id="KW-0472">Membrane</keyword>
<evidence type="ECO:0000256" key="7">
    <source>
        <dbReference type="ARBA" id="ARBA00037688"/>
    </source>
</evidence>
<dbReference type="Pfam" id="PF02990">
    <property type="entry name" value="EMP70"/>
    <property type="match status" value="1"/>
</dbReference>
<feature type="transmembrane region" description="Helical" evidence="8">
    <location>
        <begin position="511"/>
        <end position="535"/>
    </location>
</feature>